<reference evidence="2 3" key="1">
    <citation type="journal article" date="2015" name="Genome Biol. Evol.">
        <title>Characterization of Three Mycobacterium spp. with Potential Use in Bioremediation by Genome Sequencing and Comparative Genomics.</title>
        <authorList>
            <person name="Das S."/>
            <person name="Pettersson B.M."/>
            <person name="Behra P.R."/>
            <person name="Ramesh M."/>
            <person name="Dasgupta S."/>
            <person name="Bhattacharya A."/>
            <person name="Kirsebom L.A."/>
        </authorList>
    </citation>
    <scope>NUCLEOTIDE SEQUENCE [LARGE SCALE GENOMIC DNA]</scope>
    <source>
        <strain evidence="2 3">DSM 44075</strain>
    </source>
</reference>
<sequence precursor="true">MRRIVSLTVLAVVLLAAFLVAPALLVGNGLATLSDNAPLARAFATELTVFWNAHRSDVSPGLVELVDLWRRWHALKIAISLLFAVTTVGLSAALWGRFLAPGRSRAGRVGTGSAAVAATVSVLGGLVAIAANIQATAAPLSALLPLLPADPPAGDLRLSMSQIHDGLVNADSAFAGRPALAVLIDSQRTYLTALAVTATVVAIGCAVGTGCAARRLPRGVGIAGAVITAAVVVAAVAAWVSAADPVGSLLAIFSLE</sequence>
<organism evidence="2 3">
    <name type="scientific">Mycolicibacterium obuense</name>
    <dbReference type="NCBI Taxonomy" id="1807"/>
    <lineage>
        <taxon>Bacteria</taxon>
        <taxon>Bacillati</taxon>
        <taxon>Actinomycetota</taxon>
        <taxon>Actinomycetes</taxon>
        <taxon>Mycobacteriales</taxon>
        <taxon>Mycobacteriaceae</taxon>
        <taxon>Mycolicibacterium</taxon>
    </lineage>
</organism>
<accession>A0A0J6WA24</accession>
<dbReference type="Proteomes" id="UP000036313">
    <property type="component" value="Unassembled WGS sequence"/>
</dbReference>
<dbReference type="RefSeq" id="WP_053079301.1">
    <property type="nucleotide sequence ID" value="NZ_JYNU01000006.1"/>
</dbReference>
<evidence type="ECO:0000313" key="3">
    <source>
        <dbReference type="Proteomes" id="UP000036313"/>
    </source>
</evidence>
<keyword evidence="1" id="KW-0472">Membrane</keyword>
<dbReference type="AlphaFoldDB" id="A0A0J6WA24"/>
<name>A0A0J6WA24_9MYCO</name>
<feature type="transmembrane region" description="Helical" evidence="1">
    <location>
        <begin position="220"/>
        <end position="240"/>
    </location>
</feature>
<keyword evidence="1" id="KW-1133">Transmembrane helix</keyword>
<feature type="transmembrane region" description="Helical" evidence="1">
    <location>
        <begin position="112"/>
        <end position="133"/>
    </location>
</feature>
<keyword evidence="1" id="KW-0812">Transmembrane</keyword>
<proteinExistence type="predicted"/>
<evidence type="ECO:0000256" key="1">
    <source>
        <dbReference type="SAM" id="Phobius"/>
    </source>
</evidence>
<comment type="caution">
    <text evidence="2">The sequence shown here is derived from an EMBL/GenBank/DDBJ whole genome shotgun (WGS) entry which is preliminary data.</text>
</comment>
<dbReference type="EMBL" id="JYNU01000006">
    <property type="protein sequence ID" value="KMO80010.1"/>
    <property type="molecule type" value="Genomic_DNA"/>
</dbReference>
<feature type="transmembrane region" description="Helical" evidence="1">
    <location>
        <begin position="77"/>
        <end position="100"/>
    </location>
</feature>
<protein>
    <submittedName>
        <fullName evidence="2">Uncharacterized protein</fullName>
    </submittedName>
</protein>
<evidence type="ECO:0000313" key="2">
    <source>
        <dbReference type="EMBL" id="KMO80010.1"/>
    </source>
</evidence>
<feature type="transmembrane region" description="Helical" evidence="1">
    <location>
        <begin position="190"/>
        <end position="213"/>
    </location>
</feature>
<gene>
    <name evidence="2" type="ORF">MOBUDSM44075_01143</name>
</gene>
<dbReference type="PATRIC" id="fig|1807.14.peg.1149"/>